<comment type="cofactor">
    <cofactor evidence="2 11">
        <name>FAD</name>
        <dbReference type="ChEBI" id="CHEBI:57692"/>
    </cofactor>
</comment>
<comment type="similarity">
    <text evidence="4 11">Belongs to the protoporphyrinogen/coproporphyrinogen oxidase family. Coproporphyrinogen III oxidase subfamily.</text>
</comment>
<dbReference type="InterPro" id="IPR036188">
    <property type="entry name" value="FAD/NAD-bd_sf"/>
</dbReference>
<evidence type="ECO:0000256" key="7">
    <source>
        <dbReference type="ARBA" id="ARBA00022630"/>
    </source>
</evidence>
<organism evidence="13 14">
    <name type="scientific">Heyndrickxia vini</name>
    <dbReference type="NCBI Taxonomy" id="1476025"/>
    <lineage>
        <taxon>Bacteria</taxon>
        <taxon>Bacillati</taxon>
        <taxon>Bacillota</taxon>
        <taxon>Bacilli</taxon>
        <taxon>Bacillales</taxon>
        <taxon>Bacillaceae</taxon>
        <taxon>Heyndrickxia</taxon>
    </lineage>
</organism>
<dbReference type="PANTHER" id="PTHR42923">
    <property type="entry name" value="PROTOPORPHYRINOGEN OXIDASE"/>
    <property type="match status" value="1"/>
</dbReference>
<evidence type="ECO:0000256" key="5">
    <source>
        <dbReference type="ARBA" id="ARBA00012402"/>
    </source>
</evidence>
<comment type="function">
    <text evidence="11">Involved in coproporphyrin-dependent heme b biosynthesis. Catalyzes the oxidation of coproporphyrinogen III to coproporphyrin III.</text>
</comment>
<keyword evidence="7 11" id="KW-0285">Flavoprotein</keyword>
<dbReference type="SUPFAM" id="SSF51905">
    <property type="entry name" value="FAD/NAD(P)-binding domain"/>
    <property type="match status" value="1"/>
</dbReference>
<dbReference type="Pfam" id="PF01593">
    <property type="entry name" value="Amino_oxidase"/>
    <property type="match status" value="1"/>
</dbReference>
<dbReference type="InterPro" id="IPR004572">
    <property type="entry name" value="Protoporphyrinogen_oxidase"/>
</dbReference>
<dbReference type="NCBIfam" id="NF008845">
    <property type="entry name" value="PRK11883.1-5"/>
    <property type="match status" value="1"/>
</dbReference>
<dbReference type="RefSeq" id="WP_202777100.1">
    <property type="nucleotide sequence ID" value="NZ_CP065425.1"/>
</dbReference>
<comment type="subcellular location">
    <subcellularLocation>
        <location evidence="11">Cytoplasm</location>
    </subcellularLocation>
</comment>
<evidence type="ECO:0000256" key="11">
    <source>
        <dbReference type="RuleBase" id="RU364052"/>
    </source>
</evidence>
<keyword evidence="10 11" id="KW-0350">Heme biosynthesis</keyword>
<keyword evidence="11" id="KW-0963">Cytoplasm</keyword>
<evidence type="ECO:0000256" key="2">
    <source>
        <dbReference type="ARBA" id="ARBA00001974"/>
    </source>
</evidence>
<keyword evidence="9 11" id="KW-0560">Oxidoreductase</keyword>
<evidence type="ECO:0000256" key="8">
    <source>
        <dbReference type="ARBA" id="ARBA00022827"/>
    </source>
</evidence>
<dbReference type="PANTHER" id="PTHR42923:SF3">
    <property type="entry name" value="PROTOPORPHYRINOGEN OXIDASE"/>
    <property type="match status" value="1"/>
</dbReference>
<comment type="catalytic activity">
    <reaction evidence="1">
        <text>coproporphyrinogen III + 3 O2 = coproporphyrin III + 3 H2O2</text>
        <dbReference type="Rhea" id="RHEA:43436"/>
        <dbReference type="ChEBI" id="CHEBI:15379"/>
        <dbReference type="ChEBI" id="CHEBI:16240"/>
        <dbReference type="ChEBI" id="CHEBI:57309"/>
        <dbReference type="ChEBI" id="CHEBI:131725"/>
        <dbReference type="EC" id="1.3.3.15"/>
    </reaction>
    <physiologicalReaction direction="left-to-right" evidence="1">
        <dbReference type="Rhea" id="RHEA:43437"/>
    </physiologicalReaction>
</comment>
<evidence type="ECO:0000256" key="3">
    <source>
        <dbReference type="ARBA" id="ARBA00004744"/>
    </source>
</evidence>
<evidence type="ECO:0000256" key="1">
    <source>
        <dbReference type="ARBA" id="ARBA00001755"/>
    </source>
</evidence>
<keyword evidence="14" id="KW-1185">Reference proteome</keyword>
<evidence type="ECO:0000256" key="9">
    <source>
        <dbReference type="ARBA" id="ARBA00023002"/>
    </source>
</evidence>
<evidence type="ECO:0000256" key="4">
    <source>
        <dbReference type="ARBA" id="ARBA00008310"/>
    </source>
</evidence>
<evidence type="ECO:0000256" key="10">
    <source>
        <dbReference type="ARBA" id="ARBA00023133"/>
    </source>
</evidence>
<reference evidence="13 14" key="1">
    <citation type="submission" date="2020-11" db="EMBL/GenBank/DDBJ databases">
        <title>Taxonomic evaluation of the Bacillus sporothermodurans group of bacteria based on whole genome sequences.</title>
        <authorList>
            <person name="Fiedler G."/>
            <person name="Herbstmann A.-D."/>
            <person name="Doll E."/>
            <person name="Wenning M."/>
            <person name="Brinks E."/>
            <person name="Kabisch J."/>
            <person name="Breitenwieser F."/>
            <person name="Lappann M."/>
            <person name="Boehnlein C."/>
            <person name="Franz C."/>
        </authorList>
    </citation>
    <scope>NUCLEOTIDE SEQUENCE [LARGE SCALE GENOMIC DNA]</scope>
    <source>
        <strain evidence="13 14">JCM 19841</strain>
    </source>
</reference>
<dbReference type="EC" id="1.3.3.15" evidence="5 11"/>
<protein>
    <recommendedName>
        <fullName evidence="6 11">Coproporphyrinogen III oxidase</fullName>
        <ecNumber evidence="5 11">1.3.3.15</ecNumber>
    </recommendedName>
</protein>
<evidence type="ECO:0000313" key="14">
    <source>
        <dbReference type="Proteomes" id="UP000595691"/>
    </source>
</evidence>
<proteinExistence type="inferred from homology"/>
<dbReference type="EMBL" id="CP065425">
    <property type="protein sequence ID" value="QQZ08281.1"/>
    <property type="molecule type" value="Genomic_DNA"/>
</dbReference>
<evidence type="ECO:0000256" key="6">
    <source>
        <dbReference type="ARBA" id="ARBA00019046"/>
    </source>
</evidence>
<dbReference type="Gene3D" id="3.90.660.20">
    <property type="entry name" value="Protoporphyrinogen oxidase, mitochondrial, domain 2"/>
    <property type="match status" value="1"/>
</dbReference>
<dbReference type="GO" id="GO:0004729">
    <property type="term" value="F:oxygen-dependent protoporphyrinogen oxidase activity"/>
    <property type="evidence" value="ECO:0007669"/>
    <property type="project" value="UniProtKB-EC"/>
</dbReference>
<dbReference type="NCBIfam" id="TIGR00562">
    <property type="entry name" value="proto_IX_ox"/>
    <property type="match status" value="1"/>
</dbReference>
<dbReference type="Proteomes" id="UP000595691">
    <property type="component" value="Chromosome"/>
</dbReference>
<dbReference type="Gene3D" id="3.50.50.60">
    <property type="entry name" value="FAD/NAD(P)-binding domain"/>
    <property type="match status" value="1"/>
</dbReference>
<accession>A0ABX7DXV6</accession>
<evidence type="ECO:0000259" key="12">
    <source>
        <dbReference type="Pfam" id="PF01593"/>
    </source>
</evidence>
<sequence length="473" mass="52766">MSGKKHKVVIIGGGITGLTSAFYLQQEIKQNNLPIEFKLIEASRRLGGKIKTVRKDGFVIETGPDSVLTKKESFSKLVNKLGLQHELIESETDKTYVISNDKLYLIPEGAVVGIPTQLSPFILSSLFSFSGKVRAAADLIIPRLKGKKDVSIGQFFRRRFGDEVVENLIEPLLSGIYAGDIDQLSLKSIFPQFYEAEKRYRSLIIGTKKDKTYSNRFLTLKNGLESIVESMEEKLEDNAIMKGIRVVNMEKSTRNQGYEIFLNNGEHLQADSVIIALPHYLLPDILPGYDFFEPLSTVPATSVATVAMAFSEEAIRKNFDGTGFVVARNSDYTINACTWSHKKWPHSTPDGKVLLRIYIGRAGDETVVDLSDSEIEQIVFDDLNKLVELSDKPDFTIVSRWKNAMPQYTIGHIDRVKELKDNIGANLPGVIIGGSSFEGMSVPDCISQGESIVKDVLQYLRKLDTTKNELVSE</sequence>
<keyword evidence="8 11" id="KW-0274">FAD</keyword>
<dbReference type="InterPro" id="IPR002937">
    <property type="entry name" value="Amino_oxidase"/>
</dbReference>
<name>A0ABX7DXV6_9BACI</name>
<dbReference type="Gene3D" id="1.10.3110.10">
    <property type="entry name" value="protoporphyrinogen ix oxidase, domain 3"/>
    <property type="match status" value="1"/>
</dbReference>
<dbReference type="SUPFAM" id="SSF54373">
    <property type="entry name" value="FAD-linked reductases, C-terminal domain"/>
    <property type="match status" value="1"/>
</dbReference>
<gene>
    <name evidence="13" type="primary">hemY</name>
    <name evidence="13" type="ORF">I5776_14520</name>
</gene>
<dbReference type="InterPro" id="IPR050464">
    <property type="entry name" value="Zeta_carotene_desat/Oxidored"/>
</dbReference>
<feature type="domain" description="Amine oxidase" evidence="12">
    <location>
        <begin position="15"/>
        <end position="457"/>
    </location>
</feature>
<evidence type="ECO:0000313" key="13">
    <source>
        <dbReference type="EMBL" id="QQZ08281.1"/>
    </source>
</evidence>
<comment type="pathway">
    <text evidence="3 11">Porphyrin-containing compound metabolism; protoheme biosynthesis.</text>
</comment>